<evidence type="ECO:0000313" key="3">
    <source>
        <dbReference type="EMBL" id="PGH33471.1"/>
    </source>
</evidence>
<feature type="region of interest" description="Disordered" evidence="1">
    <location>
        <begin position="686"/>
        <end position="802"/>
    </location>
</feature>
<feature type="compositionally biased region" description="Polar residues" evidence="1">
    <location>
        <begin position="710"/>
        <end position="743"/>
    </location>
</feature>
<feature type="compositionally biased region" description="Polar residues" evidence="1">
    <location>
        <begin position="594"/>
        <end position="609"/>
    </location>
</feature>
<organism evidence="3 4">
    <name type="scientific">[Emmonsia] crescens</name>
    <dbReference type="NCBI Taxonomy" id="73230"/>
    <lineage>
        <taxon>Eukaryota</taxon>
        <taxon>Fungi</taxon>
        <taxon>Dikarya</taxon>
        <taxon>Ascomycota</taxon>
        <taxon>Pezizomycotina</taxon>
        <taxon>Eurotiomycetes</taxon>
        <taxon>Eurotiomycetidae</taxon>
        <taxon>Onygenales</taxon>
        <taxon>Ajellomycetaceae</taxon>
        <taxon>Emergomyces</taxon>
    </lineage>
</organism>
<dbReference type="SUPFAM" id="SSF50729">
    <property type="entry name" value="PH domain-like"/>
    <property type="match status" value="1"/>
</dbReference>
<dbReference type="STRING" id="73230.A0A2B7ZJE1"/>
<accession>A0A2B7ZJE1</accession>
<feature type="compositionally biased region" description="Low complexity" evidence="1">
    <location>
        <begin position="22"/>
        <end position="37"/>
    </location>
</feature>
<feature type="compositionally biased region" description="Polar residues" evidence="1">
    <location>
        <begin position="692"/>
        <end position="703"/>
    </location>
</feature>
<dbReference type="EMBL" id="PDND01000062">
    <property type="protein sequence ID" value="PGH33471.1"/>
    <property type="molecule type" value="Genomic_DNA"/>
</dbReference>
<feature type="region of interest" description="Disordered" evidence="1">
    <location>
        <begin position="939"/>
        <end position="974"/>
    </location>
</feature>
<feature type="compositionally biased region" description="Polar residues" evidence="1">
    <location>
        <begin position="65"/>
        <end position="76"/>
    </location>
</feature>
<comment type="caution">
    <text evidence="3">The sequence shown here is derived from an EMBL/GenBank/DDBJ whole genome shotgun (WGS) entry which is preliminary data.</text>
</comment>
<dbReference type="Pfam" id="PF25381">
    <property type="entry name" value="PH_26"/>
    <property type="match status" value="1"/>
</dbReference>
<feature type="compositionally biased region" description="Polar residues" evidence="1">
    <location>
        <begin position="837"/>
        <end position="846"/>
    </location>
</feature>
<dbReference type="VEuPathDB" id="FungiDB:EMCG_05125"/>
<feature type="region of interest" description="Disordered" evidence="1">
    <location>
        <begin position="1002"/>
        <end position="1076"/>
    </location>
</feature>
<proteinExistence type="predicted"/>
<evidence type="ECO:0000313" key="4">
    <source>
        <dbReference type="Proteomes" id="UP000226031"/>
    </source>
</evidence>
<feature type="compositionally biased region" description="Polar residues" evidence="1">
    <location>
        <begin position="480"/>
        <end position="507"/>
    </location>
</feature>
<feature type="region of interest" description="Disordered" evidence="1">
    <location>
        <begin position="837"/>
        <end position="865"/>
    </location>
</feature>
<sequence>MFAHPSTAVPRKSHVFSFLSANKGNSKSNGSSPPSAAMPSFTSPTPNAFFSRQRNNTDPLPISKVPSTTATGSPSHTLKKSDRTGPRPASAAHQQPSIMDVSPESVPELEPVFNYLSSQANKLYQEGYFLKLNDLDTNGRSFQDRQWVDCFAQLIGTVLSLWDSAALDAAGPDGDVAPTFINLADASIKMIETLPTRNEGSKPLQNILSVSTAGKNRYLLHFSSLHSLTQWTAAIRIAMFENTLLQESYTGALIAGKGKNLNGIRSILEKTRYVYEDWARVRFGPGTPWKRCWCVISPPDEKEFQRMKKEQKKKSVYDRSAPLLKGSIKFYENKKTKKAKPIATVTDAFSAFAIYPQSRPLIDQSTLVKVEGRITIHTKPESTAEGFVFVLPEVHPAVSGFEMMLRWLFPVYDTFGLYGRPTRLIADTQNIRSLMFALPKRRQLGYLDILDVTALIHTEGSNNWTEREWRKALKDATAKRMTNNNSRESSMTGSGHYNRSSLPSRNGTPLRFANGTAAHSLTGRPEPNRSSDGNFMLSKPGLGASSDRSSMGYRYYRGQGTPPPRSSGEKSLSEEAELAPEPPMHRDSQYDGVSGTNGYAQNDSFNSDLNDYETQERQALSNGYQQNPPPAPVAMPPAFLHDPRRAPPVRPQPSPGLQKAGNRISHGTLSQMVDINMTRNMATAGAAAAWNEKNSAQQPNDQGQRGVEQNAGNSEKSSTNMNFSPQSPITSRTPKPHSQSTQAPVVDGPAPNSSRPNSYENQSSGTNFLPLDALKTPFQTPAPQPTYDVESQHSDRASSLGSMRHAIDIDALDRIIARGRSPTSPMNHVQDEGSIYDQHSVSSPDYASSHKSSVSQRSEKSVSKPRMGVLKFVGAEDPKHSEVMIGDARYQRSDPLASREHNPDIPLVDFGPTQAYMPTTRRPSTADTLTLLTHKRIPSDVTIGRDERRASPGKISYGSGSDPQLPKPSSNDEHRRSMIWQPGMVSGRASPGPHITPEQFVQQKADANRRSSHHRFPSGTTQPRPASGDWTNYNRQQSMMQDMPARPHSRGASVMLGHSGSGTTPPPRPSSGDWTNTARHQAMMRDMPPRPHSRGTSVMLGHNDISTHLSAREQEHLARVTGSSFFNLSSENQSEALVHGASLVSAIDAREREKRAMKEGLSGQMVQQAIAQRQYRQAQFQPSSQSPPAPSPSHYPVGSYFPPQHYQHNSSDSTVGGYGSVYLHQQQSPSQWSVDQQQQQQYQQYQHQHQRQQSWSTSQQLRSPPLPQQQQQQPVTTTPPVAGYRPNPYYQQPPAHHNAGSGAQHH</sequence>
<gene>
    <name evidence="3" type="ORF">GX50_03706</name>
</gene>
<dbReference type="PROSITE" id="PS50003">
    <property type="entry name" value="PH_DOMAIN"/>
    <property type="match status" value="1"/>
</dbReference>
<name>A0A2B7ZJE1_9EURO</name>
<feature type="compositionally biased region" description="Low complexity" evidence="1">
    <location>
        <begin position="1167"/>
        <end position="1184"/>
    </location>
</feature>
<dbReference type="Gene3D" id="2.30.29.30">
    <property type="entry name" value="Pleckstrin-homology domain (PH domain)/Phosphotyrosine-binding domain (PTB)"/>
    <property type="match status" value="1"/>
</dbReference>
<dbReference type="InterPro" id="IPR011993">
    <property type="entry name" value="PH-like_dom_sf"/>
</dbReference>
<evidence type="ECO:0000256" key="1">
    <source>
        <dbReference type="SAM" id="MobiDB-lite"/>
    </source>
</evidence>
<reference evidence="3 4" key="1">
    <citation type="submission" date="2017-10" db="EMBL/GenBank/DDBJ databases">
        <title>Comparative genomics in systemic dimorphic fungi from Ajellomycetaceae.</title>
        <authorList>
            <person name="Munoz J.F."/>
            <person name="Mcewen J.G."/>
            <person name="Clay O.K."/>
            <person name="Cuomo C.A."/>
        </authorList>
    </citation>
    <scope>NUCLEOTIDE SEQUENCE [LARGE SCALE GENOMIC DNA]</scope>
    <source>
        <strain evidence="3 4">UAMH4076</strain>
    </source>
</reference>
<feature type="compositionally biased region" description="Polar residues" evidence="1">
    <location>
        <begin position="40"/>
        <end position="58"/>
    </location>
</feature>
<feature type="compositionally biased region" description="Low complexity" evidence="1">
    <location>
        <begin position="1225"/>
        <end position="1281"/>
    </location>
</feature>
<dbReference type="InterPro" id="IPR058155">
    <property type="entry name" value="Skg3/CAF120-like_PH"/>
</dbReference>
<dbReference type="SMART" id="SM00233">
    <property type="entry name" value="PH"/>
    <property type="match status" value="1"/>
</dbReference>
<protein>
    <submittedName>
        <fullName evidence="3">CCR4-NOT transcriptional complex subunit</fullName>
    </submittedName>
</protein>
<feature type="domain" description="PH" evidence="2">
    <location>
        <begin position="122"/>
        <end position="240"/>
    </location>
</feature>
<feature type="compositionally biased region" description="Polar residues" evidence="1">
    <location>
        <begin position="617"/>
        <end position="626"/>
    </location>
</feature>
<feature type="compositionally biased region" description="Polar residues" evidence="1">
    <location>
        <begin position="1018"/>
        <end position="1040"/>
    </location>
</feature>
<dbReference type="InterPro" id="IPR001849">
    <property type="entry name" value="PH_domain"/>
</dbReference>
<dbReference type="FunFam" id="2.30.29.30:FF:000203">
    <property type="entry name" value="PH domain-containing protein"/>
    <property type="match status" value="1"/>
</dbReference>
<feature type="compositionally biased region" description="Polar residues" evidence="1">
    <location>
        <begin position="751"/>
        <end position="767"/>
    </location>
</feature>
<keyword evidence="4" id="KW-1185">Reference proteome</keyword>
<feature type="region of interest" description="Disordered" evidence="1">
    <location>
        <begin position="1155"/>
        <end position="1306"/>
    </location>
</feature>
<feature type="region of interest" description="Disordered" evidence="1">
    <location>
        <begin position="22"/>
        <end position="102"/>
    </location>
</feature>
<feature type="region of interest" description="Disordered" evidence="1">
    <location>
        <begin position="476"/>
        <end position="666"/>
    </location>
</feature>
<dbReference type="Proteomes" id="UP000226031">
    <property type="component" value="Unassembled WGS sequence"/>
</dbReference>
<evidence type="ECO:0000259" key="2">
    <source>
        <dbReference type="PROSITE" id="PS50003"/>
    </source>
</evidence>